<gene>
    <name evidence="3" type="ORF">ILUMI_27037</name>
</gene>
<dbReference type="InterPro" id="IPR001584">
    <property type="entry name" value="Integrase_cat-core"/>
</dbReference>
<evidence type="ECO:0000313" key="4">
    <source>
        <dbReference type="Proteomes" id="UP000801492"/>
    </source>
</evidence>
<proteinExistence type="predicted"/>
<name>A0A8K0C8Q0_IGNLU</name>
<dbReference type="EMBL" id="VTPC01091223">
    <property type="protein sequence ID" value="KAF2879130.1"/>
    <property type="molecule type" value="Genomic_DNA"/>
</dbReference>
<dbReference type="PANTHER" id="PTHR37984">
    <property type="entry name" value="PROTEIN CBG26694"/>
    <property type="match status" value="1"/>
</dbReference>
<dbReference type="Proteomes" id="UP000801492">
    <property type="component" value="Unassembled WGS sequence"/>
</dbReference>
<evidence type="ECO:0000313" key="3">
    <source>
        <dbReference type="EMBL" id="KAF2879130.1"/>
    </source>
</evidence>
<comment type="caution">
    <text evidence="3">The sequence shown here is derived from an EMBL/GenBank/DDBJ whole genome shotgun (WGS) entry which is preliminary data.</text>
</comment>
<organism evidence="3 4">
    <name type="scientific">Ignelater luminosus</name>
    <name type="common">Cucubano</name>
    <name type="synonym">Pyrophorus luminosus</name>
    <dbReference type="NCBI Taxonomy" id="2038154"/>
    <lineage>
        <taxon>Eukaryota</taxon>
        <taxon>Metazoa</taxon>
        <taxon>Ecdysozoa</taxon>
        <taxon>Arthropoda</taxon>
        <taxon>Hexapoda</taxon>
        <taxon>Insecta</taxon>
        <taxon>Pterygota</taxon>
        <taxon>Neoptera</taxon>
        <taxon>Endopterygota</taxon>
        <taxon>Coleoptera</taxon>
        <taxon>Polyphaga</taxon>
        <taxon>Elateriformia</taxon>
        <taxon>Elateroidea</taxon>
        <taxon>Elateridae</taxon>
        <taxon>Agrypninae</taxon>
        <taxon>Pyrophorini</taxon>
        <taxon>Ignelater</taxon>
    </lineage>
</organism>
<dbReference type="InterPro" id="IPR012337">
    <property type="entry name" value="RNaseH-like_sf"/>
</dbReference>
<evidence type="ECO:0000259" key="2">
    <source>
        <dbReference type="PROSITE" id="PS50994"/>
    </source>
</evidence>
<dbReference type="SUPFAM" id="SSF53098">
    <property type="entry name" value="Ribonuclease H-like"/>
    <property type="match status" value="1"/>
</dbReference>
<dbReference type="PANTHER" id="PTHR37984:SF5">
    <property type="entry name" value="PROTEIN NYNRIN-LIKE"/>
    <property type="match status" value="1"/>
</dbReference>
<dbReference type="EC" id="2.7.7.49" evidence="1"/>
<dbReference type="InterPro" id="IPR041588">
    <property type="entry name" value="Integrase_H2C2"/>
</dbReference>
<dbReference type="Pfam" id="PF17921">
    <property type="entry name" value="Integrase_H2C2"/>
    <property type="match status" value="1"/>
</dbReference>
<dbReference type="GO" id="GO:0003676">
    <property type="term" value="F:nucleic acid binding"/>
    <property type="evidence" value="ECO:0007669"/>
    <property type="project" value="InterPro"/>
</dbReference>
<dbReference type="InterPro" id="IPR036397">
    <property type="entry name" value="RNaseH_sf"/>
</dbReference>
<keyword evidence="4" id="KW-1185">Reference proteome</keyword>
<feature type="domain" description="Integrase catalytic" evidence="2">
    <location>
        <begin position="155"/>
        <end position="244"/>
    </location>
</feature>
<dbReference type="Gene3D" id="3.30.420.10">
    <property type="entry name" value="Ribonuclease H-like superfamily/Ribonuclease H"/>
    <property type="match status" value="1"/>
</dbReference>
<dbReference type="OrthoDB" id="6773944at2759"/>
<accession>A0A8K0C8Q0</accession>
<protein>
    <recommendedName>
        <fullName evidence="1">RNA-directed DNA polymerase</fullName>
        <ecNumber evidence="1">2.7.7.49</ecNumber>
    </recommendedName>
</protein>
<reference evidence="3" key="1">
    <citation type="submission" date="2019-08" db="EMBL/GenBank/DDBJ databases">
        <title>The genome of the North American firefly Photinus pyralis.</title>
        <authorList>
            <consortium name="Photinus pyralis genome working group"/>
            <person name="Fallon T.R."/>
            <person name="Sander Lower S.E."/>
            <person name="Weng J.-K."/>
        </authorList>
    </citation>
    <scope>NUCLEOTIDE SEQUENCE</scope>
    <source>
        <strain evidence="3">TRF0915ILg1</strain>
        <tissue evidence="3">Whole body</tissue>
    </source>
</reference>
<evidence type="ECO:0000256" key="1">
    <source>
        <dbReference type="ARBA" id="ARBA00012493"/>
    </source>
</evidence>
<sequence>MYDFTGYYKPGSQLFITDALSRASDDDKTFRIKETAIEAQINLIVCNDISKNQFEELVQETSTNEELNELLIVIKHGWPSNKKSLKEIKSAINYSKINATRDYNNMGITRIQLRANKLIFWPNINKEIADVVRNCFFCLTFQNSNQKEPLTIKDVPTRPWQQVAADLFHFNDQEYLFGVDLYSKYPEVINLKTDTTSATIVLTFKDIFSRHGKPNVNYTDNGPQFSNALFHNFIRQWELKHNTTFIKRHVQPIKKLSKTATYDNKDVHLALLEYRNTPVTF</sequence>
<dbReference type="AlphaFoldDB" id="A0A8K0C8Q0"/>
<dbReference type="GO" id="GO:0003964">
    <property type="term" value="F:RNA-directed DNA polymerase activity"/>
    <property type="evidence" value="ECO:0007669"/>
    <property type="project" value="UniProtKB-EC"/>
</dbReference>
<dbReference type="GO" id="GO:0015074">
    <property type="term" value="P:DNA integration"/>
    <property type="evidence" value="ECO:0007669"/>
    <property type="project" value="InterPro"/>
</dbReference>
<dbReference type="PROSITE" id="PS50994">
    <property type="entry name" value="INTEGRASE"/>
    <property type="match status" value="1"/>
</dbReference>
<dbReference type="Pfam" id="PF00665">
    <property type="entry name" value="rve"/>
    <property type="match status" value="1"/>
</dbReference>
<dbReference type="InterPro" id="IPR050951">
    <property type="entry name" value="Retrovirus_Pol_polyprotein"/>
</dbReference>